<accession>A0ABP8Q0R4</accession>
<comment type="subcellular location">
    <subcellularLocation>
        <location evidence="1 10">Cell inner membrane</location>
        <topology evidence="1 10">Single-pass membrane protein</topology>
        <orientation evidence="1 10">Periplasmic side</orientation>
    </subcellularLocation>
</comment>
<evidence type="ECO:0000313" key="13">
    <source>
        <dbReference type="EMBL" id="GAA4494437.1"/>
    </source>
</evidence>
<feature type="compositionally biased region" description="Pro residues" evidence="11">
    <location>
        <begin position="114"/>
        <end position="128"/>
    </location>
</feature>
<keyword evidence="14" id="KW-1185">Reference proteome</keyword>
<dbReference type="PRINTS" id="PR01374">
    <property type="entry name" value="TONBPROTEIN"/>
</dbReference>
<dbReference type="Proteomes" id="UP001501321">
    <property type="component" value="Unassembled WGS sequence"/>
</dbReference>
<keyword evidence="8" id="KW-1133">Transmembrane helix</keyword>
<keyword evidence="4 10" id="KW-1003">Cell membrane</keyword>
<keyword evidence="3 10" id="KW-0813">Transport</keyword>
<feature type="domain" description="TonB C-terminal" evidence="12">
    <location>
        <begin position="197"/>
        <end position="288"/>
    </location>
</feature>
<dbReference type="EMBL" id="BAABFC010000003">
    <property type="protein sequence ID" value="GAA4494437.1"/>
    <property type="molecule type" value="Genomic_DNA"/>
</dbReference>
<dbReference type="Gene3D" id="3.30.1150.10">
    <property type="match status" value="1"/>
</dbReference>
<evidence type="ECO:0000313" key="14">
    <source>
        <dbReference type="Proteomes" id="UP001501321"/>
    </source>
</evidence>
<sequence>MTTAALHSQLAWNERQLACQDRQLAWQDSRRARQGPRPVRPASARPLPQVAAPRSCPLGGQRSRLVCGLLVLLTHLGAAWALWHQPAIEVPVTPPGVVAVRWVAAPAPVVAAPQTPPAPQAVQPPPPKPEPKPEPKPTPVAKPKPTAKPKPVARAKPVPPAPQASPAAPQAAAPAPVASAPAQQTQKQGQPGPSQSSPQFNAAYLNNPAPAYPPLSRRFREEGKVMLRVRVSADGQPLAVELAQGSGHPRLDEAARKTVLSWRFVPARRGEQKVAAWVRVPIVFQLRS</sequence>
<feature type="region of interest" description="Disordered" evidence="11">
    <location>
        <begin position="111"/>
        <end position="209"/>
    </location>
</feature>
<dbReference type="InterPro" id="IPR006260">
    <property type="entry name" value="TonB/TolA_C"/>
</dbReference>
<dbReference type="InterPro" id="IPR051045">
    <property type="entry name" value="TonB-dependent_transducer"/>
</dbReference>
<dbReference type="PANTHER" id="PTHR33446:SF2">
    <property type="entry name" value="PROTEIN TONB"/>
    <property type="match status" value="1"/>
</dbReference>
<dbReference type="SUPFAM" id="SSF74653">
    <property type="entry name" value="TolA/TonB C-terminal domain"/>
    <property type="match status" value="1"/>
</dbReference>
<keyword evidence="7 10" id="KW-0653">Protein transport</keyword>
<evidence type="ECO:0000256" key="10">
    <source>
        <dbReference type="RuleBase" id="RU362123"/>
    </source>
</evidence>
<feature type="region of interest" description="Disordered" evidence="11">
    <location>
        <begin position="29"/>
        <end position="55"/>
    </location>
</feature>
<keyword evidence="10" id="KW-0735">Signal-anchor</keyword>
<dbReference type="Pfam" id="PF03544">
    <property type="entry name" value="TonB_C"/>
    <property type="match status" value="1"/>
</dbReference>
<evidence type="ECO:0000256" key="6">
    <source>
        <dbReference type="ARBA" id="ARBA00022692"/>
    </source>
</evidence>
<evidence type="ECO:0000256" key="4">
    <source>
        <dbReference type="ARBA" id="ARBA00022475"/>
    </source>
</evidence>
<dbReference type="NCBIfam" id="TIGR01352">
    <property type="entry name" value="tonB_Cterm"/>
    <property type="match status" value="1"/>
</dbReference>
<evidence type="ECO:0000256" key="1">
    <source>
        <dbReference type="ARBA" id="ARBA00004383"/>
    </source>
</evidence>
<name>A0ABP8Q0R4_9GAMM</name>
<dbReference type="PANTHER" id="PTHR33446">
    <property type="entry name" value="PROTEIN TONB-RELATED"/>
    <property type="match status" value="1"/>
</dbReference>
<feature type="compositionally biased region" description="Low complexity" evidence="11">
    <location>
        <begin position="164"/>
        <end position="209"/>
    </location>
</feature>
<dbReference type="InterPro" id="IPR037682">
    <property type="entry name" value="TonB_C"/>
</dbReference>
<dbReference type="RefSeq" id="WP_345009928.1">
    <property type="nucleotide sequence ID" value="NZ_BAABFC010000003.1"/>
</dbReference>
<keyword evidence="6" id="KW-0812">Transmembrane</keyword>
<evidence type="ECO:0000256" key="2">
    <source>
        <dbReference type="ARBA" id="ARBA00006555"/>
    </source>
</evidence>
<reference evidence="14" key="1">
    <citation type="journal article" date="2019" name="Int. J. Syst. Evol. Microbiol.">
        <title>The Global Catalogue of Microorganisms (GCM) 10K type strain sequencing project: providing services to taxonomists for standard genome sequencing and annotation.</title>
        <authorList>
            <consortium name="The Broad Institute Genomics Platform"/>
            <consortium name="The Broad Institute Genome Sequencing Center for Infectious Disease"/>
            <person name="Wu L."/>
            <person name="Ma J."/>
        </authorList>
    </citation>
    <scope>NUCLEOTIDE SEQUENCE [LARGE SCALE GENOMIC DNA]</scope>
    <source>
        <strain evidence="14">JCM 32226</strain>
    </source>
</reference>
<dbReference type="InterPro" id="IPR003538">
    <property type="entry name" value="TonB"/>
</dbReference>
<organism evidence="13 14">
    <name type="scientific">Pseudaeromonas paramecii</name>
    <dbReference type="NCBI Taxonomy" id="2138166"/>
    <lineage>
        <taxon>Bacteria</taxon>
        <taxon>Pseudomonadati</taxon>
        <taxon>Pseudomonadota</taxon>
        <taxon>Gammaproteobacteria</taxon>
        <taxon>Aeromonadales</taxon>
        <taxon>Aeromonadaceae</taxon>
        <taxon>Pseudaeromonas</taxon>
    </lineage>
</organism>
<protein>
    <recommendedName>
        <fullName evidence="10">Protein TonB</fullName>
    </recommendedName>
</protein>
<evidence type="ECO:0000256" key="11">
    <source>
        <dbReference type="SAM" id="MobiDB-lite"/>
    </source>
</evidence>
<comment type="function">
    <text evidence="10">Interacts with outer membrane receptor proteins that carry out high-affinity binding and energy dependent uptake into the periplasmic space of specific substrates. It could act to transduce energy from the cytoplasmic membrane to specific energy-requiring processes in the outer membrane, resulting in the release into the periplasm of ligands bound by these outer membrane proteins.</text>
</comment>
<evidence type="ECO:0000259" key="12">
    <source>
        <dbReference type="PROSITE" id="PS52015"/>
    </source>
</evidence>
<evidence type="ECO:0000256" key="7">
    <source>
        <dbReference type="ARBA" id="ARBA00022927"/>
    </source>
</evidence>
<evidence type="ECO:0000256" key="5">
    <source>
        <dbReference type="ARBA" id="ARBA00022519"/>
    </source>
</evidence>
<evidence type="ECO:0000256" key="8">
    <source>
        <dbReference type="ARBA" id="ARBA00022989"/>
    </source>
</evidence>
<keyword evidence="9" id="KW-0472">Membrane</keyword>
<evidence type="ECO:0000256" key="3">
    <source>
        <dbReference type="ARBA" id="ARBA00022448"/>
    </source>
</evidence>
<keyword evidence="5 10" id="KW-0997">Cell inner membrane</keyword>
<comment type="similarity">
    <text evidence="2 10">Belongs to the TonB family.</text>
</comment>
<proteinExistence type="inferred from homology"/>
<gene>
    <name evidence="13" type="ORF">GCM10023095_06030</name>
</gene>
<dbReference type="PROSITE" id="PS52015">
    <property type="entry name" value="TONB_CTD"/>
    <property type="match status" value="1"/>
</dbReference>
<evidence type="ECO:0000256" key="9">
    <source>
        <dbReference type="ARBA" id="ARBA00023136"/>
    </source>
</evidence>
<comment type="caution">
    <text evidence="13">The sequence shown here is derived from an EMBL/GenBank/DDBJ whole genome shotgun (WGS) entry which is preliminary data.</text>
</comment>